<dbReference type="EMBL" id="JANSHE010000430">
    <property type="protein sequence ID" value="KAJ3010990.1"/>
    <property type="molecule type" value="Genomic_DNA"/>
</dbReference>
<reference evidence="1" key="1">
    <citation type="submission" date="2022-08" db="EMBL/GenBank/DDBJ databases">
        <title>Genome Sequence of Pycnoporus sanguineus.</title>
        <authorList>
            <person name="Buettner E."/>
        </authorList>
    </citation>
    <scope>NUCLEOTIDE SEQUENCE</scope>
    <source>
        <strain evidence="1">CG-C14</strain>
    </source>
</reference>
<proteinExistence type="predicted"/>
<evidence type="ECO:0000313" key="2">
    <source>
        <dbReference type="Proteomes" id="UP001144978"/>
    </source>
</evidence>
<keyword evidence="2" id="KW-1185">Reference proteome</keyword>
<sequence length="175" mass="19418">MCLGRVPDCSPPIPLQVILQLLQYVDVGTLMTAIRPASRAYASLVSIELRGRQKRLIHQFVHDTSQFIARILRDCHVVIGGSAALQYICPSTPPPTDYDLYVPSKHANDVLEYLLIVEGYEVELDTTICTPTPRHASALLYNAVEYTAGTARIVTLWRGETKVDIIEEILALTIA</sequence>
<accession>A0ACC1Q583</accession>
<gene>
    <name evidence="1" type="ORF">NUW54_g2316</name>
</gene>
<dbReference type="Proteomes" id="UP001144978">
    <property type="component" value="Unassembled WGS sequence"/>
</dbReference>
<evidence type="ECO:0000313" key="1">
    <source>
        <dbReference type="EMBL" id="KAJ3010990.1"/>
    </source>
</evidence>
<organism evidence="1 2">
    <name type="scientific">Trametes sanguinea</name>
    <dbReference type="NCBI Taxonomy" id="158606"/>
    <lineage>
        <taxon>Eukaryota</taxon>
        <taxon>Fungi</taxon>
        <taxon>Dikarya</taxon>
        <taxon>Basidiomycota</taxon>
        <taxon>Agaricomycotina</taxon>
        <taxon>Agaricomycetes</taxon>
        <taxon>Polyporales</taxon>
        <taxon>Polyporaceae</taxon>
        <taxon>Trametes</taxon>
    </lineage>
</organism>
<protein>
    <submittedName>
        <fullName evidence="1">Uncharacterized protein</fullName>
    </submittedName>
</protein>
<comment type="caution">
    <text evidence="1">The sequence shown here is derived from an EMBL/GenBank/DDBJ whole genome shotgun (WGS) entry which is preliminary data.</text>
</comment>
<name>A0ACC1Q583_9APHY</name>